<proteinExistence type="predicted"/>
<dbReference type="InterPro" id="IPR015854">
    <property type="entry name" value="ABC_transpr_LolD-like"/>
</dbReference>
<dbReference type="PANTHER" id="PTHR24220">
    <property type="entry name" value="IMPORT ATP-BINDING PROTEIN"/>
    <property type="match status" value="1"/>
</dbReference>
<comment type="caution">
    <text evidence="3">The sequence shown here is derived from an EMBL/GenBank/DDBJ whole genome shotgun (WGS) entry which is preliminary data.</text>
</comment>
<dbReference type="EMBL" id="AUZZ01009095">
    <property type="protein sequence ID" value="EQD34932.1"/>
    <property type="molecule type" value="Genomic_DNA"/>
</dbReference>
<gene>
    <name evidence="3" type="ORF">B2A_12607</name>
</gene>
<feature type="region of interest" description="Disordered" evidence="1">
    <location>
        <begin position="1"/>
        <end position="20"/>
    </location>
</feature>
<evidence type="ECO:0000259" key="2">
    <source>
        <dbReference type="Pfam" id="PF00005"/>
    </source>
</evidence>
<organism evidence="3">
    <name type="scientific">mine drainage metagenome</name>
    <dbReference type="NCBI Taxonomy" id="410659"/>
    <lineage>
        <taxon>unclassified sequences</taxon>
        <taxon>metagenomes</taxon>
        <taxon>ecological metagenomes</taxon>
    </lineage>
</organism>
<accession>T0YSW7</accession>
<sequence>MSESPPAVQAEHVSHHYPGSDGPIEILREIDLRIEPGTSWALIGISGSGKTTLLSLLAGLERPSRGRIQLFGQALEELDDDERSDLRLTSIGFVFQSFHLLPTLTALENVAFPLKIRRLPDARERALTALLSVGLGDRLTHKPAV</sequence>
<dbReference type="PANTHER" id="PTHR24220:SF659">
    <property type="entry name" value="TRANSPORTER, PUTATIVE-RELATED"/>
    <property type="match status" value="1"/>
</dbReference>
<reference evidence="3" key="1">
    <citation type="submission" date="2013-08" db="EMBL/GenBank/DDBJ databases">
        <authorList>
            <person name="Mendez C."/>
            <person name="Richter M."/>
            <person name="Ferrer M."/>
            <person name="Sanchez J."/>
        </authorList>
    </citation>
    <scope>NUCLEOTIDE SEQUENCE</scope>
</reference>
<evidence type="ECO:0000313" key="3">
    <source>
        <dbReference type="EMBL" id="EQD34932.1"/>
    </source>
</evidence>
<reference evidence="3" key="2">
    <citation type="journal article" date="2014" name="ISME J.">
        <title>Microbial stratification in low pH oxic and suboxic macroscopic growths along an acid mine drainage.</title>
        <authorList>
            <person name="Mendez-Garcia C."/>
            <person name="Mesa V."/>
            <person name="Sprenger R.R."/>
            <person name="Richter M."/>
            <person name="Diez M.S."/>
            <person name="Solano J."/>
            <person name="Bargiela R."/>
            <person name="Golyshina O.V."/>
            <person name="Manteca A."/>
            <person name="Ramos J.L."/>
            <person name="Gallego J.R."/>
            <person name="Llorente I."/>
            <person name="Martins Dos Santos V.A."/>
            <person name="Jensen O.N."/>
            <person name="Pelaez A.I."/>
            <person name="Sanchez J."/>
            <person name="Ferrer M."/>
        </authorList>
    </citation>
    <scope>NUCLEOTIDE SEQUENCE</scope>
</reference>
<dbReference type="GO" id="GO:0016887">
    <property type="term" value="F:ATP hydrolysis activity"/>
    <property type="evidence" value="ECO:0007669"/>
    <property type="project" value="InterPro"/>
</dbReference>
<name>T0YSW7_9ZZZZ</name>
<dbReference type="GO" id="GO:0005524">
    <property type="term" value="F:ATP binding"/>
    <property type="evidence" value="ECO:0007669"/>
    <property type="project" value="InterPro"/>
</dbReference>
<feature type="domain" description="ABC transporter" evidence="2">
    <location>
        <begin position="27"/>
        <end position="138"/>
    </location>
</feature>
<dbReference type="SUPFAM" id="SSF52540">
    <property type="entry name" value="P-loop containing nucleoside triphosphate hydrolases"/>
    <property type="match status" value="1"/>
</dbReference>
<dbReference type="GO" id="GO:0005886">
    <property type="term" value="C:plasma membrane"/>
    <property type="evidence" value="ECO:0007669"/>
    <property type="project" value="TreeGrafter"/>
</dbReference>
<dbReference type="InterPro" id="IPR027417">
    <property type="entry name" value="P-loop_NTPase"/>
</dbReference>
<dbReference type="Gene3D" id="3.40.50.300">
    <property type="entry name" value="P-loop containing nucleotide triphosphate hydrolases"/>
    <property type="match status" value="1"/>
</dbReference>
<dbReference type="AlphaFoldDB" id="T0YSW7"/>
<evidence type="ECO:0000256" key="1">
    <source>
        <dbReference type="SAM" id="MobiDB-lite"/>
    </source>
</evidence>
<dbReference type="InterPro" id="IPR003439">
    <property type="entry name" value="ABC_transporter-like_ATP-bd"/>
</dbReference>
<protein>
    <submittedName>
        <fullName evidence="3">ABC transporter-like domain protein</fullName>
    </submittedName>
</protein>
<dbReference type="GO" id="GO:0022857">
    <property type="term" value="F:transmembrane transporter activity"/>
    <property type="evidence" value="ECO:0007669"/>
    <property type="project" value="TreeGrafter"/>
</dbReference>
<dbReference type="Pfam" id="PF00005">
    <property type="entry name" value="ABC_tran"/>
    <property type="match status" value="1"/>
</dbReference>
<feature type="non-terminal residue" evidence="3">
    <location>
        <position position="145"/>
    </location>
</feature>